<dbReference type="Proteomes" id="UP001201812">
    <property type="component" value="Unassembled WGS sequence"/>
</dbReference>
<feature type="compositionally biased region" description="Polar residues" evidence="3">
    <location>
        <begin position="874"/>
        <end position="888"/>
    </location>
</feature>
<dbReference type="InterPro" id="IPR011043">
    <property type="entry name" value="Gal_Oxase/kelch_b-propeller"/>
</dbReference>
<dbReference type="Gene3D" id="2.120.10.80">
    <property type="entry name" value="Kelch-type beta propeller"/>
    <property type="match status" value="2"/>
</dbReference>
<keyword evidence="2" id="KW-0677">Repeat</keyword>
<feature type="compositionally biased region" description="Low complexity" evidence="3">
    <location>
        <begin position="152"/>
        <end position="166"/>
    </location>
</feature>
<feature type="region of interest" description="Disordered" evidence="3">
    <location>
        <begin position="25"/>
        <end position="48"/>
    </location>
</feature>
<feature type="region of interest" description="Disordered" evidence="3">
    <location>
        <begin position="492"/>
        <end position="526"/>
    </location>
</feature>
<evidence type="ECO:0000256" key="2">
    <source>
        <dbReference type="ARBA" id="ARBA00022737"/>
    </source>
</evidence>
<dbReference type="SUPFAM" id="SSF54695">
    <property type="entry name" value="POZ domain"/>
    <property type="match status" value="1"/>
</dbReference>
<feature type="region of interest" description="Disordered" evidence="3">
    <location>
        <begin position="851"/>
        <end position="898"/>
    </location>
</feature>
<feature type="domain" description="BTB" evidence="4">
    <location>
        <begin position="115"/>
        <end position="229"/>
    </location>
</feature>
<dbReference type="Pfam" id="PF01344">
    <property type="entry name" value="Kelch_1"/>
    <property type="match status" value="3"/>
</dbReference>
<evidence type="ECO:0000259" key="4">
    <source>
        <dbReference type="PROSITE" id="PS50097"/>
    </source>
</evidence>
<dbReference type="PROSITE" id="PS50097">
    <property type="entry name" value="BTB"/>
    <property type="match status" value="1"/>
</dbReference>
<proteinExistence type="predicted"/>
<feature type="compositionally biased region" description="Basic and acidic residues" evidence="3">
    <location>
        <begin position="854"/>
        <end position="873"/>
    </location>
</feature>
<dbReference type="Gene3D" id="3.30.710.10">
    <property type="entry name" value="Potassium Channel Kv1.1, Chain A"/>
    <property type="match status" value="1"/>
</dbReference>
<sequence length="898" mass="98813">MIPTINYEFESLSDWKPLLGIVGRQDAVEETPPDSDPEEFSDPENDYAVFEDPPQLQLMPKRSHSTVSRTNDETDQWGADELAAKEECALTLNDPRLKDALMSRLNTFRRNRELCDVVLFVKEHEILAHKLVLASISPALFDMFLNDQDTALPSSSKSTSTANLSNGANGGSKEGSAPASSSGIGTQAVSITAGASTKQVSFYEFSQGDFECFEAIVDFAYTSKLQVTNRKVAELYKTAYCLQVFPVANACARYLAEHLSFNNCIGIRKQANFNDDEFLVAKVDSFIAENFEKVISDSQELSQLPCIKVRIIVENQQEEHTGQYLAEKCLYYFQQSPRLTERLEQQKESEKSHLLFLSEDAQLQDCCDMDDQSSVGSCEVVQDYKRAGKHTGKSSKTASIGQGQATVGAQTVQHRVTGATAVKMNASRIANAKYASNESLASLASSASTVEEEIESKLIAINNTSAGFWTVLTVLSRRLVIFSIKLSENDDISQHQKRQNSSDRVDSDPASRSHSSSKQASPERNFDYTDGQVRDIQDLPSQTKTIASSAGVIGQKRISLPNMSQARCAIGAVFLEAKIIIFGGYNRGECLSSVEEYDISKGEWRMLPEMCSERGRFDSAVVNGKVYAIAGSNGNNDLRTCECYDPKIEKWAQIKSLPKPRSHNGCATIDGMIYCIGGSSGQVVLKDCDRYDPQTDEWEPMAPMHTARFQSGCTSWRGMVVCCGGTDRWSCLDTVEAYDPRTNTWKMLAKLNTPRRGCAVAVLRDTLYVIGGHDGTQSLASVEALDHPNNQTWRSGPSLTTPRANTHAVVTAGQAAYVIGGFNNGNQFLSTVEVLENEAIGWRSWHQLGNGNAIKEEPERESNDKLSEPKRSELQNSSSTETLKSAANHNVGKAVEAK</sequence>
<dbReference type="InterPro" id="IPR006652">
    <property type="entry name" value="Kelch_1"/>
</dbReference>
<dbReference type="Pfam" id="PF24681">
    <property type="entry name" value="Kelch_KLHDC2_KLHL20_DRC7"/>
    <property type="match status" value="1"/>
</dbReference>
<dbReference type="InterPro" id="IPR011333">
    <property type="entry name" value="SKP1/BTB/POZ_sf"/>
</dbReference>
<gene>
    <name evidence="5" type="ORF">DdX_11122</name>
</gene>
<dbReference type="SUPFAM" id="SSF50965">
    <property type="entry name" value="Galactose oxidase, central domain"/>
    <property type="match status" value="1"/>
</dbReference>
<dbReference type="EMBL" id="JAKKPZ010000029">
    <property type="protein sequence ID" value="KAI1709730.1"/>
    <property type="molecule type" value="Genomic_DNA"/>
</dbReference>
<protein>
    <submittedName>
        <fullName evidence="5">Kelch motif domain-containing protein</fullName>
    </submittedName>
</protein>
<dbReference type="Pfam" id="PF00651">
    <property type="entry name" value="BTB"/>
    <property type="match status" value="2"/>
</dbReference>
<evidence type="ECO:0000256" key="1">
    <source>
        <dbReference type="ARBA" id="ARBA00022441"/>
    </source>
</evidence>
<evidence type="ECO:0000256" key="3">
    <source>
        <dbReference type="SAM" id="MobiDB-lite"/>
    </source>
</evidence>
<dbReference type="SMART" id="SM00225">
    <property type="entry name" value="BTB"/>
    <property type="match status" value="1"/>
</dbReference>
<dbReference type="Gene3D" id="1.25.40.420">
    <property type="match status" value="1"/>
</dbReference>
<feature type="region of interest" description="Disordered" evidence="3">
    <location>
        <begin position="152"/>
        <end position="181"/>
    </location>
</feature>
<evidence type="ECO:0000313" key="5">
    <source>
        <dbReference type="EMBL" id="KAI1709730.1"/>
    </source>
</evidence>
<keyword evidence="1" id="KW-0880">Kelch repeat</keyword>
<dbReference type="PRINTS" id="PR00501">
    <property type="entry name" value="KELCHREPEAT"/>
</dbReference>
<dbReference type="InterPro" id="IPR000210">
    <property type="entry name" value="BTB/POZ_dom"/>
</dbReference>
<comment type="caution">
    <text evidence="5">The sequence shown here is derived from an EMBL/GenBank/DDBJ whole genome shotgun (WGS) entry which is preliminary data.</text>
</comment>
<dbReference type="SMART" id="SM00612">
    <property type="entry name" value="Kelch"/>
    <property type="match status" value="5"/>
</dbReference>
<dbReference type="PANTHER" id="PTHR24412">
    <property type="entry name" value="KELCH PROTEIN"/>
    <property type="match status" value="1"/>
</dbReference>
<accession>A0AAD4MXZ0</accession>
<reference evidence="5" key="1">
    <citation type="submission" date="2022-01" db="EMBL/GenBank/DDBJ databases">
        <title>Genome Sequence Resource for Two Populations of Ditylenchus destructor, the Migratory Endoparasitic Phytonematode.</title>
        <authorList>
            <person name="Zhang H."/>
            <person name="Lin R."/>
            <person name="Xie B."/>
        </authorList>
    </citation>
    <scope>NUCLEOTIDE SEQUENCE</scope>
    <source>
        <strain evidence="5">BazhouSP</strain>
    </source>
</reference>
<feature type="compositionally biased region" description="Basic and acidic residues" evidence="3">
    <location>
        <begin position="500"/>
        <end position="511"/>
    </location>
</feature>
<dbReference type="PANTHER" id="PTHR24412:SF493">
    <property type="entry name" value="BTB DOMAIN-CONTAINING PROTEIN"/>
    <property type="match status" value="1"/>
</dbReference>
<keyword evidence="6" id="KW-1185">Reference proteome</keyword>
<organism evidence="5 6">
    <name type="scientific">Ditylenchus destructor</name>
    <dbReference type="NCBI Taxonomy" id="166010"/>
    <lineage>
        <taxon>Eukaryota</taxon>
        <taxon>Metazoa</taxon>
        <taxon>Ecdysozoa</taxon>
        <taxon>Nematoda</taxon>
        <taxon>Chromadorea</taxon>
        <taxon>Rhabditida</taxon>
        <taxon>Tylenchina</taxon>
        <taxon>Tylenchomorpha</taxon>
        <taxon>Sphaerularioidea</taxon>
        <taxon>Anguinidae</taxon>
        <taxon>Anguininae</taxon>
        <taxon>Ditylenchus</taxon>
    </lineage>
</organism>
<feature type="compositionally biased region" description="Acidic residues" evidence="3">
    <location>
        <begin position="28"/>
        <end position="45"/>
    </location>
</feature>
<dbReference type="InterPro" id="IPR015915">
    <property type="entry name" value="Kelch-typ_b-propeller"/>
</dbReference>
<evidence type="ECO:0000313" key="6">
    <source>
        <dbReference type="Proteomes" id="UP001201812"/>
    </source>
</evidence>
<name>A0AAD4MXZ0_9BILA</name>
<dbReference type="AlphaFoldDB" id="A0AAD4MXZ0"/>